<dbReference type="EMBL" id="JAHQIW010007497">
    <property type="protein sequence ID" value="KAJ1374909.1"/>
    <property type="molecule type" value="Genomic_DNA"/>
</dbReference>
<proteinExistence type="predicted"/>
<dbReference type="AlphaFoldDB" id="A0AAD5RIF0"/>
<evidence type="ECO:0000313" key="1">
    <source>
        <dbReference type="EMBL" id="KAJ1374909.1"/>
    </source>
</evidence>
<protein>
    <submittedName>
        <fullName evidence="1">Uncharacterized protein</fullName>
    </submittedName>
</protein>
<accession>A0AAD5RIF0</accession>
<comment type="caution">
    <text evidence="1">The sequence shown here is derived from an EMBL/GenBank/DDBJ whole genome shotgun (WGS) entry which is preliminary data.</text>
</comment>
<evidence type="ECO:0000313" key="2">
    <source>
        <dbReference type="Proteomes" id="UP001196413"/>
    </source>
</evidence>
<organism evidence="1 2">
    <name type="scientific">Parelaphostrongylus tenuis</name>
    <name type="common">Meningeal worm</name>
    <dbReference type="NCBI Taxonomy" id="148309"/>
    <lineage>
        <taxon>Eukaryota</taxon>
        <taxon>Metazoa</taxon>
        <taxon>Ecdysozoa</taxon>
        <taxon>Nematoda</taxon>
        <taxon>Chromadorea</taxon>
        <taxon>Rhabditida</taxon>
        <taxon>Rhabditina</taxon>
        <taxon>Rhabditomorpha</taxon>
        <taxon>Strongyloidea</taxon>
        <taxon>Metastrongylidae</taxon>
        <taxon>Parelaphostrongylus</taxon>
    </lineage>
</organism>
<reference evidence="1" key="1">
    <citation type="submission" date="2021-06" db="EMBL/GenBank/DDBJ databases">
        <title>Parelaphostrongylus tenuis whole genome reference sequence.</title>
        <authorList>
            <person name="Garwood T.J."/>
            <person name="Larsen P.A."/>
            <person name="Fountain-Jones N.M."/>
            <person name="Garbe J.R."/>
            <person name="Macchietto M.G."/>
            <person name="Kania S.A."/>
            <person name="Gerhold R.W."/>
            <person name="Richards J.E."/>
            <person name="Wolf T.M."/>
        </authorList>
    </citation>
    <scope>NUCLEOTIDE SEQUENCE</scope>
    <source>
        <strain evidence="1">MNPRO001-30</strain>
        <tissue evidence="1">Meninges</tissue>
    </source>
</reference>
<dbReference type="Proteomes" id="UP001196413">
    <property type="component" value="Unassembled WGS sequence"/>
</dbReference>
<name>A0AAD5RIF0_PARTN</name>
<keyword evidence="2" id="KW-1185">Reference proteome</keyword>
<gene>
    <name evidence="1" type="ORF">KIN20_038106</name>
</gene>
<sequence>MSEWQLWVGKCFMTQYLEYLYQKLTGRASTVTSDGAYQKARSGTMARLCLRLQAESSQPAFYDISEGDEIVEEQPRQHVNCLETSVEYKLEETNRIDEVLGSSMSDDISLVKV</sequence>